<dbReference type="EMBL" id="CAJOBG010060384">
    <property type="protein sequence ID" value="CAF4546474.1"/>
    <property type="molecule type" value="Genomic_DNA"/>
</dbReference>
<dbReference type="InterPro" id="IPR007527">
    <property type="entry name" value="Znf_SWIM"/>
</dbReference>
<dbReference type="Proteomes" id="UP000676336">
    <property type="component" value="Unassembled WGS sequence"/>
</dbReference>
<evidence type="ECO:0000313" key="3">
    <source>
        <dbReference type="EMBL" id="CAF4546474.1"/>
    </source>
</evidence>
<evidence type="ECO:0000313" key="4">
    <source>
        <dbReference type="EMBL" id="CAF5221503.1"/>
    </source>
</evidence>
<dbReference type="Proteomes" id="UP000681720">
    <property type="component" value="Unassembled WGS sequence"/>
</dbReference>
<organism evidence="3 6">
    <name type="scientific">Rotaria magnacalcarata</name>
    <dbReference type="NCBI Taxonomy" id="392030"/>
    <lineage>
        <taxon>Eukaryota</taxon>
        <taxon>Metazoa</taxon>
        <taxon>Spiralia</taxon>
        <taxon>Gnathifera</taxon>
        <taxon>Rotifera</taxon>
        <taxon>Eurotatoria</taxon>
        <taxon>Bdelloidea</taxon>
        <taxon>Philodinida</taxon>
        <taxon>Philodinidae</taxon>
        <taxon>Rotaria</taxon>
    </lineage>
</organism>
<accession>A0A820YQZ9</accession>
<feature type="non-terminal residue" evidence="3">
    <location>
        <position position="124"/>
    </location>
</feature>
<protein>
    <recommendedName>
        <fullName evidence="2">SWIM-type domain-containing protein</fullName>
    </recommendedName>
</protein>
<dbReference type="Pfam" id="PF04434">
    <property type="entry name" value="SWIM"/>
    <property type="match status" value="1"/>
</dbReference>
<keyword evidence="1" id="KW-0862">Zinc</keyword>
<dbReference type="EMBL" id="CAJOBI010352091">
    <property type="protein sequence ID" value="CAF5221819.1"/>
    <property type="molecule type" value="Genomic_DNA"/>
</dbReference>
<keyword evidence="1" id="KW-0479">Metal-binding</keyword>
<dbReference type="AlphaFoldDB" id="A0A820YQZ9"/>
<evidence type="ECO:0000259" key="2">
    <source>
        <dbReference type="PROSITE" id="PS50966"/>
    </source>
</evidence>
<dbReference type="Proteomes" id="UP000663866">
    <property type="component" value="Unassembled WGS sequence"/>
</dbReference>
<evidence type="ECO:0000256" key="1">
    <source>
        <dbReference type="PROSITE-ProRule" id="PRU00325"/>
    </source>
</evidence>
<keyword evidence="1" id="KW-0863">Zinc-finger</keyword>
<name>A0A820YQZ9_9BILA</name>
<proteinExistence type="predicted"/>
<comment type="caution">
    <text evidence="3">The sequence shown here is derived from an EMBL/GenBank/DDBJ whole genome shotgun (WGS) entry which is preliminary data.</text>
</comment>
<evidence type="ECO:0000313" key="5">
    <source>
        <dbReference type="EMBL" id="CAF5221819.1"/>
    </source>
</evidence>
<sequence length="124" mass="13812">MSSSHVLSIVDYKKPFNIDLGSITDYFSTVLATNGNLDRGALKNGNLLFKDHYIYNITITRDYIKRKISAKCRAQMKKSVTYELHIIININKPADILQSTCQCVAGKGERAACKHVAALCFGLL</sequence>
<feature type="domain" description="SWIM-type" evidence="2">
    <location>
        <begin position="86"/>
        <end position="124"/>
    </location>
</feature>
<reference evidence="3" key="1">
    <citation type="submission" date="2021-02" db="EMBL/GenBank/DDBJ databases">
        <authorList>
            <person name="Nowell W R."/>
        </authorList>
    </citation>
    <scope>NUCLEOTIDE SEQUENCE</scope>
</reference>
<keyword evidence="6" id="KW-1185">Reference proteome</keyword>
<evidence type="ECO:0000313" key="6">
    <source>
        <dbReference type="Proteomes" id="UP000663866"/>
    </source>
</evidence>
<dbReference type="EMBL" id="CAJOBJ010366877">
    <property type="protein sequence ID" value="CAF5221503.1"/>
    <property type="molecule type" value="Genomic_DNA"/>
</dbReference>
<gene>
    <name evidence="4" type="ORF">GIL414_LOCUS84582</name>
    <name evidence="3" type="ORF">OVN521_LOCUS43011</name>
    <name evidence="5" type="ORF">SMN809_LOCUS82544</name>
</gene>
<dbReference type="PROSITE" id="PS50966">
    <property type="entry name" value="ZF_SWIM"/>
    <property type="match status" value="1"/>
</dbReference>
<dbReference type="GO" id="GO:0008270">
    <property type="term" value="F:zinc ion binding"/>
    <property type="evidence" value="ECO:0007669"/>
    <property type="project" value="UniProtKB-KW"/>
</dbReference>